<feature type="domain" description="Cytidyltransferase-like" evidence="5">
    <location>
        <begin position="8"/>
        <end position="138"/>
    </location>
</feature>
<comment type="catalytic activity">
    <reaction evidence="4">
        <text>beta-nicotinamide D-ribonucleotide + ATP + H(+) = diphosphate + NAD(+)</text>
        <dbReference type="Rhea" id="RHEA:21360"/>
        <dbReference type="ChEBI" id="CHEBI:14649"/>
        <dbReference type="ChEBI" id="CHEBI:15378"/>
        <dbReference type="ChEBI" id="CHEBI:30616"/>
        <dbReference type="ChEBI" id="CHEBI:33019"/>
        <dbReference type="ChEBI" id="CHEBI:57540"/>
        <dbReference type="EC" id="2.7.7.1"/>
    </reaction>
</comment>
<dbReference type="NCBIfam" id="TIGR00125">
    <property type="entry name" value="cyt_tran_rel"/>
    <property type="match status" value="1"/>
</dbReference>
<gene>
    <name evidence="6" type="ORF">ENO36_02700</name>
</gene>
<evidence type="ECO:0000256" key="3">
    <source>
        <dbReference type="ARBA" id="ARBA00022695"/>
    </source>
</evidence>
<dbReference type="GO" id="GO:0005524">
    <property type="term" value="F:ATP binding"/>
    <property type="evidence" value="ECO:0007669"/>
    <property type="project" value="UniProtKB-KW"/>
</dbReference>
<accession>A0A7C2UL45</accession>
<evidence type="ECO:0000256" key="1">
    <source>
        <dbReference type="ARBA" id="ARBA00010124"/>
    </source>
</evidence>
<proteinExistence type="inferred from homology"/>
<keyword evidence="4" id="KW-0963">Cytoplasm</keyword>
<dbReference type="UniPathway" id="UPA00253">
    <property type="reaction ID" value="UER00600"/>
</dbReference>
<dbReference type="AlphaFoldDB" id="A0A7C2UL45"/>
<keyword evidence="2 4" id="KW-0808">Transferase</keyword>
<keyword evidence="3 4" id="KW-0548">Nucleotidyltransferase</keyword>
<dbReference type="InterPro" id="IPR004821">
    <property type="entry name" value="Cyt_trans-like"/>
</dbReference>
<dbReference type="InterPro" id="IPR006418">
    <property type="entry name" value="NMN_Atrans_arc"/>
</dbReference>
<dbReference type="HAMAP" id="MF_00243">
    <property type="entry name" value="NMN_adenylyltr"/>
    <property type="match status" value="1"/>
</dbReference>
<keyword evidence="4" id="KW-0547">Nucleotide-binding</keyword>
<dbReference type="Pfam" id="PF01467">
    <property type="entry name" value="CTP_transf_like"/>
    <property type="match status" value="1"/>
</dbReference>
<keyword evidence="4" id="KW-0662">Pyridine nucleotide biosynthesis</keyword>
<comment type="similarity">
    <text evidence="1 4">Belongs to the archaeal NMN adenylyltransferase family.</text>
</comment>
<dbReference type="Proteomes" id="UP000885664">
    <property type="component" value="Unassembled WGS sequence"/>
</dbReference>
<dbReference type="GO" id="GO:0009435">
    <property type="term" value="P:NAD+ biosynthetic process"/>
    <property type="evidence" value="ECO:0007669"/>
    <property type="project" value="UniProtKB-UniRule"/>
</dbReference>
<comment type="subcellular location">
    <subcellularLocation>
        <location evidence="4">Cytoplasm</location>
    </subcellularLocation>
</comment>
<dbReference type="NCBIfam" id="NF002243">
    <property type="entry name" value="PRK01153.1"/>
    <property type="match status" value="1"/>
</dbReference>
<dbReference type="PANTHER" id="PTHR21342:SF0">
    <property type="entry name" value="BIFUNCTIONAL NMN ADENYLYLTRANSFERASE_NUDIX HYDROLASE"/>
    <property type="match status" value="1"/>
</dbReference>
<organism evidence="6">
    <name type="scientific">Fervidicoccus fontis</name>
    <dbReference type="NCBI Taxonomy" id="683846"/>
    <lineage>
        <taxon>Archaea</taxon>
        <taxon>Thermoproteota</taxon>
        <taxon>Thermoprotei</taxon>
        <taxon>Fervidicoccales</taxon>
        <taxon>Fervidicoccaceae</taxon>
        <taxon>Fervidicoccus</taxon>
    </lineage>
</organism>
<evidence type="ECO:0000259" key="5">
    <source>
        <dbReference type="Pfam" id="PF01467"/>
    </source>
</evidence>
<dbReference type="EMBL" id="DSFE01000059">
    <property type="protein sequence ID" value="HEU97750.1"/>
    <property type="molecule type" value="Genomic_DNA"/>
</dbReference>
<name>A0A7C2UL45_9CREN</name>
<dbReference type="InterPro" id="IPR014729">
    <property type="entry name" value="Rossmann-like_a/b/a_fold"/>
</dbReference>
<dbReference type="PANTHER" id="PTHR21342">
    <property type="entry name" value="PHOSPHOPANTETHEINE ADENYLYLTRANSFERASE"/>
    <property type="match status" value="1"/>
</dbReference>
<protein>
    <recommendedName>
        <fullName evidence="4">Nicotinamide-nucleotide adenylyltransferase</fullName>
        <ecNumber evidence="4">2.7.7.1</ecNumber>
    </recommendedName>
    <alternativeName>
        <fullName evidence="4">NAD(+) diphosphorylase</fullName>
    </alternativeName>
    <alternativeName>
        <fullName evidence="4">NAD(+) pyrophosphorylase</fullName>
    </alternativeName>
    <alternativeName>
        <fullName evidence="4">NMN adenylyltransferase</fullName>
    </alternativeName>
</protein>
<dbReference type="SUPFAM" id="SSF52374">
    <property type="entry name" value="Nucleotidylyl transferase"/>
    <property type="match status" value="1"/>
</dbReference>
<evidence type="ECO:0000256" key="4">
    <source>
        <dbReference type="HAMAP-Rule" id="MF_00243"/>
    </source>
</evidence>
<reference evidence="6" key="1">
    <citation type="journal article" date="2020" name="mSystems">
        <title>Genome- and Community-Level Interaction Insights into Carbon Utilization and Element Cycling Functions of Hydrothermarchaeota in Hydrothermal Sediment.</title>
        <authorList>
            <person name="Zhou Z."/>
            <person name="Liu Y."/>
            <person name="Xu W."/>
            <person name="Pan J."/>
            <person name="Luo Z.H."/>
            <person name="Li M."/>
        </authorList>
    </citation>
    <scope>NUCLEOTIDE SEQUENCE [LARGE SCALE GENOMIC DNA]</scope>
    <source>
        <strain evidence="6">SpSt-1259</strain>
    </source>
</reference>
<dbReference type="GO" id="GO:0000309">
    <property type="term" value="F:nicotinamide-nucleotide adenylyltransferase activity"/>
    <property type="evidence" value="ECO:0007669"/>
    <property type="project" value="UniProtKB-UniRule"/>
</dbReference>
<dbReference type="Gene3D" id="3.40.50.620">
    <property type="entry name" value="HUPs"/>
    <property type="match status" value="1"/>
</dbReference>
<dbReference type="GO" id="GO:0005737">
    <property type="term" value="C:cytoplasm"/>
    <property type="evidence" value="ECO:0007669"/>
    <property type="project" value="UniProtKB-SubCell"/>
</dbReference>
<dbReference type="EC" id="2.7.7.1" evidence="4"/>
<comment type="pathway">
    <text evidence="4">Cofactor biosynthesis; NAD(+) biosynthesis; NAD(+) from nicotinamide D-ribonucleotide: step 1/1.</text>
</comment>
<sequence length="187" mass="21646">MRLPRRAIFFGRFQPFHLGHLHVAEEILNEYEELVFLIGMSSESHTERNPFTAGERIEMIRLSLREKGIDLGRIITSTLPSMEIHPSSAYHAIYNCPKSEAIYVGNPIMFRLFTELGLRVISPKPYMREKYNGTLIREMMKKRDRRWKELVSPTVAQYIEEIGGVERIIMVSSPSEAHIVDNNIEGI</sequence>
<keyword evidence="4" id="KW-0520">NAD</keyword>
<evidence type="ECO:0000313" key="6">
    <source>
        <dbReference type="EMBL" id="HEU97750.1"/>
    </source>
</evidence>
<keyword evidence="4" id="KW-0067">ATP-binding</keyword>
<evidence type="ECO:0000256" key="2">
    <source>
        <dbReference type="ARBA" id="ARBA00022679"/>
    </source>
</evidence>
<comment type="caution">
    <text evidence="6">The sequence shown here is derived from an EMBL/GenBank/DDBJ whole genome shotgun (WGS) entry which is preliminary data.</text>
</comment>